<organism evidence="4 5">
    <name type="scientific">Nocardioides guangzhouensis</name>
    <dbReference type="NCBI Taxonomy" id="2497878"/>
    <lineage>
        <taxon>Bacteria</taxon>
        <taxon>Bacillati</taxon>
        <taxon>Actinomycetota</taxon>
        <taxon>Actinomycetes</taxon>
        <taxon>Propionibacteriales</taxon>
        <taxon>Nocardioidaceae</taxon>
        <taxon>Nocardioides</taxon>
    </lineage>
</organism>
<dbReference type="InterPro" id="IPR002509">
    <property type="entry name" value="NODB_dom"/>
</dbReference>
<comment type="caution">
    <text evidence="4">The sequence shown here is derived from an EMBL/GenBank/DDBJ whole genome shotgun (WGS) entry which is preliminary data.</text>
</comment>
<name>A0A4Q4ZF79_9ACTN</name>
<feature type="region of interest" description="Disordered" evidence="2">
    <location>
        <begin position="344"/>
        <end position="364"/>
    </location>
</feature>
<keyword evidence="5" id="KW-1185">Reference proteome</keyword>
<dbReference type="GO" id="GO:0005975">
    <property type="term" value="P:carbohydrate metabolic process"/>
    <property type="evidence" value="ECO:0007669"/>
    <property type="project" value="InterPro"/>
</dbReference>
<accession>A0A4Q4ZF79</accession>
<dbReference type="Gene3D" id="2.60.40.10">
    <property type="entry name" value="Immunoglobulins"/>
    <property type="match status" value="1"/>
</dbReference>
<dbReference type="EMBL" id="SDKM01000014">
    <property type="protein sequence ID" value="RYP85914.1"/>
    <property type="molecule type" value="Genomic_DNA"/>
</dbReference>
<evidence type="ECO:0000256" key="1">
    <source>
        <dbReference type="ARBA" id="ARBA00022729"/>
    </source>
</evidence>
<dbReference type="SUPFAM" id="SSF49299">
    <property type="entry name" value="PKD domain"/>
    <property type="match status" value="1"/>
</dbReference>
<dbReference type="GO" id="GO:0016810">
    <property type="term" value="F:hydrolase activity, acting on carbon-nitrogen (but not peptide) bonds"/>
    <property type="evidence" value="ECO:0007669"/>
    <property type="project" value="InterPro"/>
</dbReference>
<evidence type="ECO:0000256" key="2">
    <source>
        <dbReference type="SAM" id="MobiDB-lite"/>
    </source>
</evidence>
<dbReference type="RefSeq" id="WP_167880431.1">
    <property type="nucleotide sequence ID" value="NZ_SDKM01000014.1"/>
</dbReference>
<evidence type="ECO:0000313" key="4">
    <source>
        <dbReference type="EMBL" id="RYP85914.1"/>
    </source>
</evidence>
<dbReference type="InterPro" id="IPR013783">
    <property type="entry name" value="Ig-like_fold"/>
</dbReference>
<evidence type="ECO:0000313" key="5">
    <source>
        <dbReference type="Proteomes" id="UP000295198"/>
    </source>
</evidence>
<feature type="region of interest" description="Disordered" evidence="2">
    <location>
        <begin position="255"/>
        <end position="287"/>
    </location>
</feature>
<dbReference type="Pfam" id="PF01522">
    <property type="entry name" value="Polysacc_deac_1"/>
    <property type="match status" value="1"/>
</dbReference>
<dbReference type="CDD" id="cd10967">
    <property type="entry name" value="CE4_GLA_like_6s"/>
    <property type="match status" value="1"/>
</dbReference>
<dbReference type="InterPro" id="IPR051398">
    <property type="entry name" value="Polysacch_Deacetylase"/>
</dbReference>
<feature type="domain" description="NodB homology" evidence="3">
    <location>
        <begin position="40"/>
        <end position="245"/>
    </location>
</feature>
<feature type="non-terminal residue" evidence="4">
    <location>
        <position position="571"/>
    </location>
</feature>
<dbReference type="PANTHER" id="PTHR34216:SF11">
    <property type="entry name" value="CHITOOLIGOSACCHARIDE DEACETYLASE"/>
    <property type="match status" value="1"/>
</dbReference>
<sequence length="571" mass="59119">MRNFEWNTSLRRGLSGLLAGVVLGGFFVGLSSAPAEAVEDHVIVTFTFDDARASQYPMLPIFAAHGAKATFYVNSGLMGTNGIMSWSQLHDIADAGHEIAGHTAHHTELTEVSETTARQEIQADVTALQAQGFPRPVSFAYPVGYYGPPEQQMVQDAGYSSARTIDTFRGETAPPADPYAVRIVRDSLDGSEGLQALKNDVLAAEASSGKKWIVYVMHEFYSPIDEEIDEFLDWLQPRSANGTVIKTVREVMPPPGPQPPVAEAGPAQSVATGSTVTLDGTGSSDVNNDPLTYQWTQTAGPAVTLSSATAAKPTFTAPATAANLTFQLTVNDGQFTSPPDTVTVSVTAPPPEGTPTFRSSSSTGDDAYATAANVPVPSGAAAGDIVVASIATWGGAPAITAPAGFTLKATYTGGTDTVRIYWKRLTAADTGSYQFTWSGGRWSSGHAIAVSGGPSTGDPIEAINQASAASATTFPSVSVSTTTAPLLAWFGRNDEPASQHTPPTGFTEAQDRDCSTVAYRQAAVAGTQTASGASYTGPAGQHQAVLVAVRGAAGAGSNQPPVAEAGPAQSV</sequence>
<dbReference type="Proteomes" id="UP000295198">
    <property type="component" value="Unassembled WGS sequence"/>
</dbReference>
<feature type="compositionally biased region" description="Polar residues" evidence="2">
    <location>
        <begin position="269"/>
        <end position="287"/>
    </location>
</feature>
<dbReference type="CDD" id="cd00146">
    <property type="entry name" value="PKD"/>
    <property type="match status" value="1"/>
</dbReference>
<dbReference type="PANTHER" id="PTHR34216">
    <property type="match status" value="1"/>
</dbReference>
<dbReference type="Pfam" id="PF22352">
    <property type="entry name" value="K319L-like_PKD"/>
    <property type="match status" value="1"/>
</dbReference>
<dbReference type="AlphaFoldDB" id="A0A4Q4ZF79"/>
<proteinExistence type="predicted"/>
<dbReference type="InterPro" id="IPR011330">
    <property type="entry name" value="Glyco_hydro/deAcase_b/a-brl"/>
</dbReference>
<dbReference type="InterPro" id="IPR035986">
    <property type="entry name" value="PKD_dom_sf"/>
</dbReference>
<dbReference type="PROSITE" id="PS51677">
    <property type="entry name" value="NODB"/>
    <property type="match status" value="1"/>
</dbReference>
<keyword evidence="1" id="KW-0732">Signal</keyword>
<gene>
    <name evidence="4" type="ORF">EKO23_11460</name>
</gene>
<evidence type="ECO:0000259" key="3">
    <source>
        <dbReference type="PROSITE" id="PS51677"/>
    </source>
</evidence>
<dbReference type="SUPFAM" id="SSF88713">
    <property type="entry name" value="Glycoside hydrolase/deacetylase"/>
    <property type="match status" value="1"/>
</dbReference>
<protein>
    <recommendedName>
        <fullName evidence="3">NodB homology domain-containing protein</fullName>
    </recommendedName>
</protein>
<reference evidence="4 5" key="1">
    <citation type="submission" date="2019-01" db="EMBL/GenBank/DDBJ databases">
        <title>Nocardioides guangzhouensis sp. nov., an actinobacterium isolated from soil.</title>
        <authorList>
            <person name="Fu Y."/>
            <person name="Cai Y."/>
            <person name="Lin Z."/>
            <person name="Chen P."/>
        </authorList>
    </citation>
    <scope>NUCLEOTIDE SEQUENCE [LARGE SCALE GENOMIC DNA]</scope>
    <source>
        <strain evidence="4 5">130</strain>
    </source>
</reference>
<dbReference type="Gene3D" id="3.20.20.370">
    <property type="entry name" value="Glycoside hydrolase/deacetylase"/>
    <property type="match status" value="1"/>
</dbReference>